<dbReference type="Gene3D" id="1.20.120.50">
    <property type="entry name" value="Hemerythrin-like"/>
    <property type="match status" value="1"/>
</dbReference>
<evidence type="ECO:0000313" key="5">
    <source>
        <dbReference type="RefSeq" id="XP_013379938.1"/>
    </source>
</evidence>
<evidence type="ECO:0000313" key="4">
    <source>
        <dbReference type="Proteomes" id="UP000085678"/>
    </source>
</evidence>
<evidence type="ECO:0000256" key="3">
    <source>
        <dbReference type="ARBA" id="ARBA00023004"/>
    </source>
</evidence>
<dbReference type="InterPro" id="IPR012827">
    <property type="entry name" value="Hemerythrin_metal-bd"/>
</dbReference>
<dbReference type="InterPro" id="IPR050669">
    <property type="entry name" value="Hemerythrin"/>
</dbReference>
<dbReference type="PANTHER" id="PTHR37164:SF1">
    <property type="entry name" value="BACTERIOHEMERYTHRIN"/>
    <property type="match status" value="1"/>
</dbReference>
<dbReference type="KEGG" id="lak:106151297"/>
<keyword evidence="2" id="KW-0479">Metal-binding</keyword>
<keyword evidence="3" id="KW-0408">Iron</keyword>
<organism evidence="4 5">
    <name type="scientific">Lingula anatina</name>
    <name type="common">Brachiopod</name>
    <name type="synonym">Lingula unguis</name>
    <dbReference type="NCBI Taxonomy" id="7574"/>
    <lineage>
        <taxon>Eukaryota</taxon>
        <taxon>Metazoa</taxon>
        <taxon>Spiralia</taxon>
        <taxon>Lophotrochozoa</taxon>
        <taxon>Brachiopoda</taxon>
        <taxon>Linguliformea</taxon>
        <taxon>Lingulata</taxon>
        <taxon>Lingulida</taxon>
        <taxon>Linguloidea</taxon>
        <taxon>Lingulidae</taxon>
        <taxon>Lingula</taxon>
    </lineage>
</organism>
<sequence length="200" mass="23788">MWQENGDHSPDQPQVARLCSRVSRIEIRSGNKTVVSHRQQSYTTFTETDKTHVPESAVWDENFSLGWRLDQPYVPLWSKRFSYENIEDEHKMLFSAMLDLEKTQDKKKAVLDFCRLLNAHFMHEEMMFRLAGCPENPQHRIQCKKFLENLHHWTAPDKQDMISYVKEWLTNHVAATDSHYKGKRNPRLFSKPWFGSMLYI</sequence>
<proteinExistence type="inferred from homology"/>
<dbReference type="GeneID" id="106151297"/>
<comment type="similarity">
    <text evidence="1">Belongs to the hemerythrin family.</text>
</comment>
<reference evidence="5" key="1">
    <citation type="submission" date="2025-08" db="UniProtKB">
        <authorList>
            <consortium name="RefSeq"/>
        </authorList>
    </citation>
    <scope>IDENTIFICATION</scope>
    <source>
        <tissue evidence="5">Gonads</tissue>
    </source>
</reference>
<dbReference type="GO" id="GO:0046872">
    <property type="term" value="F:metal ion binding"/>
    <property type="evidence" value="ECO:0007669"/>
    <property type="project" value="UniProtKB-KW"/>
</dbReference>
<dbReference type="RefSeq" id="XP_013379938.1">
    <property type="nucleotide sequence ID" value="XM_013524484.1"/>
</dbReference>
<dbReference type="InParanoid" id="A0A1S3H1P2"/>
<dbReference type="PANTHER" id="PTHR37164">
    <property type="entry name" value="BACTERIOHEMERYTHRIN"/>
    <property type="match status" value="1"/>
</dbReference>
<dbReference type="InterPro" id="IPR035938">
    <property type="entry name" value="Hemerythrin-like_sf"/>
</dbReference>
<dbReference type="CDD" id="cd12107">
    <property type="entry name" value="Hemerythrin"/>
    <property type="match status" value="1"/>
</dbReference>
<gene>
    <name evidence="5" type="primary">LOC106151297</name>
</gene>
<accession>A0A1S3H1P2</accession>
<keyword evidence="4" id="KW-1185">Reference proteome</keyword>
<name>A0A1S3H1P2_LINAN</name>
<evidence type="ECO:0000256" key="2">
    <source>
        <dbReference type="ARBA" id="ARBA00022723"/>
    </source>
</evidence>
<evidence type="ECO:0000256" key="1">
    <source>
        <dbReference type="ARBA" id="ARBA00010587"/>
    </source>
</evidence>
<dbReference type="SUPFAM" id="SSF47188">
    <property type="entry name" value="Hemerythrin-like"/>
    <property type="match status" value="1"/>
</dbReference>
<dbReference type="AlphaFoldDB" id="A0A1S3H1P2"/>
<protein>
    <submittedName>
        <fullName evidence="5">Neurohemerythrin</fullName>
    </submittedName>
</protein>
<dbReference type="Proteomes" id="UP000085678">
    <property type="component" value="Unplaced"/>
</dbReference>